<protein>
    <submittedName>
        <fullName evidence="2">CoA-binding domain-containing protein</fullName>
    </submittedName>
</protein>
<dbReference type="Gene3D" id="3.30.470.20">
    <property type="entry name" value="ATP-grasp fold, B domain"/>
    <property type="match status" value="1"/>
</dbReference>
<reference evidence="2 3" key="1">
    <citation type="journal article" date="2013" name="PLoS ONE">
        <title>The first genomic and proteomic characterization of a deep-sea sulfate reducer: insights into the piezophilic lifestyle of Desulfovibrio piezophilus.</title>
        <authorList>
            <person name="Pradel N."/>
            <person name="Ji B."/>
            <person name="Gimenez G."/>
            <person name="Talla E."/>
            <person name="Lenoble P."/>
            <person name="Garel M."/>
            <person name="Tamburini C."/>
            <person name="Fourquet P."/>
            <person name="Lebrun R."/>
            <person name="Bertin P."/>
            <person name="Denis Y."/>
            <person name="Pophillat M."/>
            <person name="Barbe V."/>
            <person name="Ollivier B."/>
            <person name="Dolla A."/>
        </authorList>
    </citation>
    <scope>NUCLEOTIDE SEQUENCE [LARGE SCALE GENOMIC DNA]</scope>
    <source>
        <strain evidence="3">DSM 10523 / SB164P1</strain>
    </source>
</reference>
<dbReference type="STRING" id="1322246.BN4_12740"/>
<dbReference type="AlphaFoldDB" id="M1WXW5"/>
<feature type="domain" description="CoA-binding" evidence="1">
    <location>
        <begin position="308"/>
        <end position="405"/>
    </location>
</feature>
<evidence type="ECO:0000313" key="3">
    <source>
        <dbReference type="Proteomes" id="UP000011724"/>
    </source>
</evidence>
<dbReference type="BioCyc" id="DPIE1322246:BN4_RS13770-MONOMER"/>
<dbReference type="OrthoDB" id="9807426at2"/>
<evidence type="ECO:0000259" key="1">
    <source>
        <dbReference type="SMART" id="SM00881"/>
    </source>
</evidence>
<dbReference type="InterPro" id="IPR003781">
    <property type="entry name" value="CoA-bd"/>
</dbReference>
<reference evidence="3" key="2">
    <citation type="journal article" date="2013" name="Stand. Genomic Sci.">
        <title>Complete genome sequence of Desulfocapsa sulfexigens, a marine deltaproteobacterium specialized in disproportionating inorganic sulfur compounds.</title>
        <authorList>
            <person name="Finster K.W."/>
            <person name="Kjeldsen K.U."/>
            <person name="Kube M."/>
            <person name="Reinhardt R."/>
            <person name="Mussmann M."/>
            <person name="Amann R."/>
            <person name="Schreiber L."/>
        </authorList>
    </citation>
    <scope>NUCLEOTIDE SEQUENCE [LARGE SCALE GENOMIC DNA]</scope>
    <source>
        <strain evidence="3">DSM 10523 / SB164P1</strain>
    </source>
</reference>
<gene>
    <name evidence="2" type="ordered locus">BN4_12740</name>
</gene>
<dbReference type="EMBL" id="FO203427">
    <property type="protein sequence ID" value="CCH49973.1"/>
    <property type="molecule type" value="Genomic_DNA"/>
</dbReference>
<accession>M1WXW5</accession>
<dbReference type="Gene3D" id="3.30.1490.20">
    <property type="entry name" value="ATP-grasp fold, A domain"/>
    <property type="match status" value="1"/>
</dbReference>
<dbReference type="Pfam" id="PF13607">
    <property type="entry name" value="Succ_CoA_lig"/>
    <property type="match status" value="1"/>
</dbReference>
<dbReference type="HOGENOM" id="CLU_007415_2_2_7"/>
<name>M1WXW5_PSEP2</name>
<dbReference type="Gene3D" id="3.40.50.261">
    <property type="entry name" value="Succinyl-CoA synthetase domains"/>
    <property type="match status" value="2"/>
</dbReference>
<dbReference type="Proteomes" id="UP000011724">
    <property type="component" value="Chromosome"/>
</dbReference>
<dbReference type="Pfam" id="PF13380">
    <property type="entry name" value="CoA_binding_2"/>
    <property type="match status" value="1"/>
</dbReference>
<organism evidence="2 3">
    <name type="scientific">Pseudodesulfovibrio piezophilus (strain DSM 21447 / JCM 15486 / C1TLV30)</name>
    <name type="common">Desulfovibrio piezophilus</name>
    <dbReference type="NCBI Taxonomy" id="1322246"/>
    <lineage>
        <taxon>Bacteria</taxon>
        <taxon>Pseudomonadati</taxon>
        <taxon>Thermodesulfobacteriota</taxon>
        <taxon>Desulfovibrionia</taxon>
        <taxon>Desulfovibrionales</taxon>
        <taxon>Desulfovibrionaceae</taxon>
    </lineage>
</organism>
<sequence>MQPQTRVDFNALTGCLQKAHEEGRAFLYEYEVYDFLSNLGAETPPQSILMGRGEHLSDEEIMSLPGDKAVLKIVSPTILHKTEVEGVKVVDKEPNKVRSAIRRMLYDVPTNFALWVERHHEAAPEAYKGLSGETLVAAISNDIKGVLQVQFMPPDSEAFGNELIVGLRNTREFGLVISAGLGGTDTELYAERFRKGQAIVAASVDMIDGPQFFEQFKKTISYRKLAGLTRGQRRIVTDEQIIECFSAFIEVARYFSPMNPEAPFVIEELEINPFAFTDFLMIPLDGLCKFSLPQAKPVPRPIGKIKSITRPQTIGIIGVSSKRMNFGRIILKNVLDAGFDKKNIFVIKTGTNEIDGVQCVPDLKSIPGTLDLFVVAVAAPQVPELVDQILEANKIEAVMLIPGGMGETEESKERATEIAAKIDAAHQAGTGPVFLGANSMGVISHPAAYDTWFIPENKFPKSHGKPYKRAALISQSGAFMITRLAQCPEIEPAYMISMGNQNDLTLGDMATYFKNADDVDVIAIYAEGFKDLDGLSFCKAVREAVLAGKDVIFYKAGRTREGKDATAGHTASLAGDYMVCESCVRQAGAIVARNFTEFQNLVTLAQRLNGKTIRGNRLAALSSAGFEAVGMADSIESDDFEMRLAPLCPDTVQKLSDLFRKKRLDSLVTVRNPLDITPAADDEVHALAARALCDDASVDAVVMGLVPMSPSLNVVTDENENPATDAMLVAHLKTLVSETNTPIVCSVDAGLYYERFIHALTEADIPVFRSSDRAVSALSQYMEGRLNVAKIRERAWI</sequence>
<dbReference type="InterPro" id="IPR036291">
    <property type="entry name" value="NAD(P)-bd_dom_sf"/>
</dbReference>
<dbReference type="KEGG" id="dpi:BN4_12740"/>
<dbReference type="Pfam" id="PF13549">
    <property type="entry name" value="ATP-grasp_5"/>
    <property type="match status" value="2"/>
</dbReference>
<keyword evidence="3" id="KW-1185">Reference proteome</keyword>
<dbReference type="SMART" id="SM00881">
    <property type="entry name" value="CoA_binding"/>
    <property type="match status" value="1"/>
</dbReference>
<dbReference type="RefSeq" id="WP_015416015.1">
    <property type="nucleotide sequence ID" value="NC_020409.1"/>
</dbReference>
<proteinExistence type="predicted"/>
<dbReference type="PANTHER" id="PTHR42793:SF1">
    <property type="entry name" value="PEPTIDYL-LYSINE N-ACETYLTRANSFERASE PATZ"/>
    <property type="match status" value="1"/>
</dbReference>
<dbReference type="InterPro" id="IPR032875">
    <property type="entry name" value="Succ_CoA_lig_flav_dom"/>
</dbReference>
<dbReference type="PANTHER" id="PTHR42793">
    <property type="entry name" value="COA BINDING DOMAIN CONTAINING PROTEIN"/>
    <property type="match status" value="1"/>
</dbReference>
<dbReference type="GO" id="GO:0005524">
    <property type="term" value="F:ATP binding"/>
    <property type="evidence" value="ECO:0007669"/>
    <property type="project" value="InterPro"/>
</dbReference>
<dbReference type="SUPFAM" id="SSF52210">
    <property type="entry name" value="Succinyl-CoA synthetase domains"/>
    <property type="match status" value="2"/>
</dbReference>
<dbReference type="eggNOG" id="COG1042">
    <property type="taxonomic scope" value="Bacteria"/>
</dbReference>
<dbReference type="PATRIC" id="fig|879567.3.peg.2937"/>
<dbReference type="InterPro" id="IPR013815">
    <property type="entry name" value="ATP_grasp_subdomain_1"/>
</dbReference>
<dbReference type="Gene3D" id="3.40.50.720">
    <property type="entry name" value="NAD(P)-binding Rossmann-like Domain"/>
    <property type="match status" value="1"/>
</dbReference>
<evidence type="ECO:0000313" key="2">
    <source>
        <dbReference type="EMBL" id="CCH49973.1"/>
    </source>
</evidence>
<dbReference type="SUPFAM" id="SSF51735">
    <property type="entry name" value="NAD(P)-binding Rossmann-fold domains"/>
    <property type="match status" value="1"/>
</dbReference>
<dbReference type="InterPro" id="IPR016102">
    <property type="entry name" value="Succinyl-CoA_synth-like"/>
</dbReference>